<evidence type="ECO:0000256" key="3">
    <source>
        <dbReference type="ARBA" id="ARBA00022512"/>
    </source>
</evidence>
<proteinExistence type="inferred from homology"/>
<comment type="subcellular location">
    <subcellularLocation>
        <location evidence="1 6">Secreted</location>
        <location evidence="1 6">Cell wall</location>
    </subcellularLocation>
</comment>
<name>A0A9P3PVH1_LYOSH</name>
<feature type="signal peptide" evidence="6">
    <location>
        <begin position="1"/>
        <end position="17"/>
    </location>
</feature>
<comment type="caution">
    <text evidence="7">The sequence shown here is derived from an EMBL/GenBank/DDBJ whole genome shotgun (WGS) entry which is preliminary data.</text>
</comment>
<dbReference type="EMBL" id="BRPK01000012">
    <property type="protein sequence ID" value="GLB42778.1"/>
    <property type="molecule type" value="Genomic_DNA"/>
</dbReference>
<gene>
    <name evidence="7" type="ORF">LshimejAT787_1202270</name>
</gene>
<dbReference type="InterPro" id="IPR001338">
    <property type="entry name" value="Class_I_Hydrophobin"/>
</dbReference>
<reference evidence="7" key="1">
    <citation type="submission" date="2022-07" db="EMBL/GenBank/DDBJ databases">
        <title>The genome of Lyophyllum shimeji provides insight into the initial evolution of ectomycorrhizal fungal genome.</title>
        <authorList>
            <person name="Kobayashi Y."/>
            <person name="Shibata T."/>
            <person name="Hirakawa H."/>
            <person name="Shigenobu S."/>
            <person name="Nishiyama T."/>
            <person name="Yamada A."/>
            <person name="Hasebe M."/>
            <person name="Kawaguchi M."/>
        </authorList>
    </citation>
    <scope>NUCLEOTIDE SEQUENCE</scope>
    <source>
        <strain evidence="7">AT787</strain>
    </source>
</reference>
<dbReference type="GO" id="GO:0005199">
    <property type="term" value="F:structural constituent of cell wall"/>
    <property type="evidence" value="ECO:0007669"/>
    <property type="project" value="InterPro"/>
</dbReference>
<evidence type="ECO:0000313" key="8">
    <source>
        <dbReference type="Proteomes" id="UP001063166"/>
    </source>
</evidence>
<dbReference type="SMART" id="SM00075">
    <property type="entry name" value="HYDRO"/>
    <property type="match status" value="1"/>
</dbReference>
<evidence type="ECO:0000256" key="5">
    <source>
        <dbReference type="ARBA" id="ARBA00023157"/>
    </source>
</evidence>
<protein>
    <recommendedName>
        <fullName evidence="6">Hydrophobin</fullName>
    </recommendedName>
</protein>
<comment type="similarity">
    <text evidence="2 6">Belongs to the fungal hydrophobin family.</text>
</comment>
<organism evidence="7 8">
    <name type="scientific">Lyophyllum shimeji</name>
    <name type="common">Hon-shimeji</name>
    <name type="synonym">Tricholoma shimeji</name>
    <dbReference type="NCBI Taxonomy" id="47721"/>
    <lineage>
        <taxon>Eukaryota</taxon>
        <taxon>Fungi</taxon>
        <taxon>Dikarya</taxon>
        <taxon>Basidiomycota</taxon>
        <taxon>Agaricomycotina</taxon>
        <taxon>Agaricomycetes</taxon>
        <taxon>Agaricomycetidae</taxon>
        <taxon>Agaricales</taxon>
        <taxon>Tricholomatineae</taxon>
        <taxon>Lyophyllaceae</taxon>
        <taxon>Lyophyllum</taxon>
    </lineage>
</organism>
<sequence>MFARISTVFFIALCASATVLPRTDVDNTVSQCNTGDIHCCNSVQEANHPYVGHLAGLLGISMGDISGQVGLTCNPVGVHGGKAGVSCSQQPVCCTGNSFSGLIVVGCSPININF</sequence>
<keyword evidence="8" id="KW-1185">Reference proteome</keyword>
<evidence type="ECO:0000256" key="1">
    <source>
        <dbReference type="ARBA" id="ARBA00004191"/>
    </source>
</evidence>
<dbReference type="Pfam" id="PF01185">
    <property type="entry name" value="Hydrophobin"/>
    <property type="match status" value="1"/>
</dbReference>
<dbReference type="CDD" id="cd23507">
    <property type="entry name" value="hydrophobin_I"/>
    <property type="match status" value="1"/>
</dbReference>
<dbReference type="GO" id="GO:0009277">
    <property type="term" value="C:fungal-type cell wall"/>
    <property type="evidence" value="ECO:0007669"/>
    <property type="project" value="InterPro"/>
</dbReference>
<dbReference type="Proteomes" id="UP001063166">
    <property type="component" value="Unassembled WGS sequence"/>
</dbReference>
<evidence type="ECO:0000313" key="7">
    <source>
        <dbReference type="EMBL" id="GLB42778.1"/>
    </source>
</evidence>
<evidence type="ECO:0000256" key="2">
    <source>
        <dbReference type="ARBA" id="ARBA00010446"/>
    </source>
</evidence>
<keyword evidence="6" id="KW-0732">Signal</keyword>
<keyword evidence="3 6" id="KW-0134">Cell wall</keyword>
<accession>A0A9P3PVH1</accession>
<keyword evidence="5 6" id="KW-1015">Disulfide bond</keyword>
<keyword evidence="4 6" id="KW-0964">Secreted</keyword>
<evidence type="ECO:0000256" key="6">
    <source>
        <dbReference type="RuleBase" id="RU365009"/>
    </source>
</evidence>
<dbReference type="AlphaFoldDB" id="A0A9P3PVH1"/>
<feature type="chain" id="PRO_5040541942" description="Hydrophobin" evidence="6">
    <location>
        <begin position="18"/>
        <end position="114"/>
    </location>
</feature>
<dbReference type="OrthoDB" id="4225815at2759"/>
<evidence type="ECO:0000256" key="4">
    <source>
        <dbReference type="ARBA" id="ARBA00022525"/>
    </source>
</evidence>